<dbReference type="EMBL" id="CM043022">
    <property type="protein sequence ID" value="KAI4457006.1"/>
    <property type="molecule type" value="Genomic_DNA"/>
</dbReference>
<name>A0ACB9SU35_HOLOL</name>
<organism evidence="1 2">
    <name type="scientific">Holotrichia oblita</name>
    <name type="common">Chafer beetle</name>
    <dbReference type="NCBI Taxonomy" id="644536"/>
    <lineage>
        <taxon>Eukaryota</taxon>
        <taxon>Metazoa</taxon>
        <taxon>Ecdysozoa</taxon>
        <taxon>Arthropoda</taxon>
        <taxon>Hexapoda</taxon>
        <taxon>Insecta</taxon>
        <taxon>Pterygota</taxon>
        <taxon>Neoptera</taxon>
        <taxon>Endopterygota</taxon>
        <taxon>Coleoptera</taxon>
        <taxon>Polyphaga</taxon>
        <taxon>Scarabaeiformia</taxon>
        <taxon>Scarabaeidae</taxon>
        <taxon>Melolonthinae</taxon>
        <taxon>Holotrichia</taxon>
    </lineage>
</organism>
<gene>
    <name evidence="1" type="ORF">MML48_8g00016344</name>
</gene>
<keyword evidence="2" id="KW-1185">Reference proteome</keyword>
<protein>
    <submittedName>
        <fullName evidence="1">Uncharacterized protein</fullName>
    </submittedName>
</protein>
<accession>A0ACB9SU35</accession>
<dbReference type="Proteomes" id="UP001056778">
    <property type="component" value="Chromosome 8"/>
</dbReference>
<reference evidence="1" key="1">
    <citation type="submission" date="2022-04" db="EMBL/GenBank/DDBJ databases">
        <title>Chromosome-scale genome assembly of Holotrichia oblita Faldermann.</title>
        <authorList>
            <person name="Rongchong L."/>
        </authorList>
    </citation>
    <scope>NUCLEOTIDE SEQUENCE</scope>
    <source>
        <strain evidence="1">81SQS9</strain>
    </source>
</reference>
<evidence type="ECO:0000313" key="2">
    <source>
        <dbReference type="Proteomes" id="UP001056778"/>
    </source>
</evidence>
<proteinExistence type="predicted"/>
<sequence>MNELRGKYVNVVLGVEEGKGMDFLKHPVYIVAHFNGRVMESDCVEPHTSPDFNTELVWETEKKIIRKVRSTNSPLRVECFNIDEYGKKECIGFTLLSLRSANIIPANRPELQIPIKWHKLIGVPAQYKKSHPELYLSLSLRDHCINNSMPPAIPKLDNLEVSESTEKTIIPVKYMEGGYIQIGDDHCNEKFELKIVIKLASNLDVLLPKTLVFAPNLDKFCMVFNLFGISINTKPFYRDLHETIILNEHIVVKLQSTFDIIKMFFGQFNEVLVYFHHGASRLAFAKINMEKLIPEAVEFVEFKETYKGKISRRISIEETCIFDFETFQSNTNEISGDRKPFIQVDTQISCENEKTVKISEKEIVETDSNETIESLQSISKEVIKHMDGCGDRFKKVLSPITECLVESPRQQIELPLMNLTHSENGDYQKFSLDIIIESLVWRKYTTSKNFIFKFKHPKASSVLAIRTEMENYINRNILLESVHCKLIYVTTSENIWHILQTWKPALIIEDKTGTKICKKHHFKTEELKSQREYSYVSSQMDAKDILVDLKIWMCLQTIDFAEIPKINYLLEPHILDDFLTLKELNELETWKKEVKDKFIEELKVKEKEQLDDLMKSWTERKNSLENKLISNVNRCKILSKELQRNSSTLKVQKALQEKEQTTTLEKIHDEVRKNAIKYSLNGNYELLERISDVERENANLKEMLVDLNEELNSMKKSSLSNQQTATLLQEVRCLEEKYMEAQKVKGYFKEQYAKAVKEIHQLKTEGQKTIQNQLQVKKEELSQLSLDKFFEMHHSDGSFNLNGDMLKPNVIRKKSRYPFRNAAEDEDEQVIMETIDYMNTL</sequence>
<comment type="caution">
    <text evidence="1">The sequence shown here is derived from an EMBL/GenBank/DDBJ whole genome shotgun (WGS) entry which is preliminary data.</text>
</comment>
<evidence type="ECO:0000313" key="1">
    <source>
        <dbReference type="EMBL" id="KAI4457006.1"/>
    </source>
</evidence>